<accession>E0YQL3</accession>
<evidence type="ECO:0000313" key="2">
    <source>
        <dbReference type="Proteomes" id="UP000000527"/>
    </source>
</evidence>
<proteinExistence type="predicted"/>
<protein>
    <submittedName>
        <fullName evidence="1">Uncharacterized protein</fullName>
    </submittedName>
</protein>
<keyword evidence="2" id="KW-1185">Reference proteome</keyword>
<dbReference type="Pfam" id="PF11753">
    <property type="entry name" value="DUF3310"/>
    <property type="match status" value="1"/>
</dbReference>
<dbReference type="RefSeq" id="YP_003857023.1">
    <property type="nucleotide sequence ID" value="NC_014459.2"/>
</dbReference>
<dbReference type="EMBL" id="HM152767">
    <property type="protein sequence ID" value="ADL71397.1"/>
    <property type="molecule type" value="Genomic_DNA"/>
</dbReference>
<sequence>MSGYGDLCGSAQCDVCGKYDAQVFDPCGAMWCRVCDLMGLGALAVSERADEVAEAVGRRFDETLLFGVDADTEALREALGDALREAMATPIDHAALLGEVDSPATEAGDPEAWVPDYAAINRNWRELAGEPNAAEALDDADKAYVWQDILGAHWGWLDGSGWVAWNSGVYVHGRGAVGPFKVAYRRPVGEFTPMLLELGGGLVFGCDMAHGPSNDTGGAENSPTSADSLAGELDEQTGDMVAHPSHYTSSPAKCKACGHPIECIDITQHMGFCLGNATKYVWRCDLKHDAIEDLRKAIQCIEFEIARREALSTTEG</sequence>
<dbReference type="Proteomes" id="UP000000527">
    <property type="component" value="Segment"/>
</dbReference>
<reference evidence="1 2" key="1">
    <citation type="journal article" date="2011" name="PLoS ONE">
        <title>Expanding the diversity of mycobacteriophages: insights into genome architecture and evolution.</title>
        <authorList>
            <person name="Pope W.H."/>
            <person name="Jacobs-Sera D."/>
            <person name="Russell D.A."/>
            <person name="Peebles C.L."/>
            <person name="Al-Atrache Z."/>
            <person name="Alcoser T.A."/>
            <person name="Alexander L.M."/>
            <person name="Alfano M.B."/>
            <person name="Alford S.T."/>
            <person name="Amy N.E."/>
            <person name="Anderson M.D."/>
            <person name="Anderson A.G."/>
            <person name="Ang A.A."/>
            <person name="Ares M.Jr."/>
            <person name="Barber A.J."/>
            <person name="Barker L.P."/>
            <person name="Barrett J.M."/>
            <person name="Barshop W.D."/>
            <person name="Bauerle C.M."/>
            <person name="Bayles I.M."/>
            <person name="Belfield K.L."/>
            <person name="Best A.A."/>
            <person name="Borjon A.Jr."/>
            <person name="Bowman C.A."/>
            <person name="Boyer C.A."/>
            <person name="Bradley K.W."/>
            <person name="Bradley V.A."/>
            <person name="Broadway L.N."/>
            <person name="Budwal K."/>
            <person name="Busby K.N."/>
            <person name="Campbell I.W."/>
            <person name="Campbell A.M."/>
            <person name="Carey A."/>
            <person name="Caruso S.M."/>
            <person name="Chew R.D."/>
            <person name="Cockburn C.L."/>
            <person name="Cohen L.B."/>
            <person name="Corajod J.M."/>
            <person name="Cresawn S.G."/>
            <person name="Davis K.R."/>
            <person name="Deng L."/>
            <person name="Denver D.R."/>
            <person name="Dixon B.R."/>
            <person name="Ekram S."/>
            <person name="Elgin S.C."/>
            <person name="Engelsen A.E."/>
            <person name="English B.E."/>
            <person name="Erb M.L."/>
            <person name="Estrada C."/>
            <person name="Filliger L.Z."/>
            <person name="Findley A.M."/>
            <person name="Forbes L."/>
            <person name="Forsyth M.H."/>
            <person name="Fox T.M."/>
            <person name="Fritz M.J."/>
            <person name="Garcia R."/>
            <person name="George Z.D."/>
            <person name="Georges A.E."/>
            <person name="Gissendanner C.R."/>
            <person name="Goff S."/>
            <person name="Goldstein R."/>
            <person name="Gordon K.C."/>
            <person name="Green R.D."/>
            <person name="Guerra S.L."/>
            <person name="Guiney-Olsen K.R."/>
            <person name="Guiza B.G."/>
            <person name="Haghighat L."/>
            <person name="Hagopian G.V."/>
            <person name="Harmon C.J."/>
            <person name="Harmson J.S."/>
            <person name="Hartzog G.A."/>
            <person name="Harvey S.E."/>
            <person name="He S."/>
            <person name="He K.J."/>
            <person name="Healy K.E."/>
            <person name="Higinbotham E.R."/>
            <person name="Hildebrandt E.N."/>
            <person name="Ho J.H."/>
            <person name="Hogan G.M."/>
            <person name="Hohenstein V.G."/>
            <person name="Holz N.A."/>
            <person name="Huang V.J."/>
            <person name="Hufford E.L."/>
            <person name="Hynes P.M."/>
            <person name="Jackson A.S."/>
            <person name="Jansen E.C."/>
            <person name="Jarvik J."/>
            <person name="Jasinto P.G."/>
            <person name="Jordan T.C."/>
            <person name="Kasza T."/>
            <person name="Katelyn M.A."/>
            <person name="Kelsey J.S."/>
            <person name="Kerrigan L.A."/>
            <person name="Khaw D."/>
            <person name="Kim J."/>
            <person name="Knutter J.Z."/>
            <person name="Ko C.C."/>
            <person name="Larkin G.V."/>
            <person name="Laroche J.R."/>
            <person name="Latif A."/>
            <person name="Leuba K.D."/>
            <person name="Leuba S.I."/>
            <person name="Lewis L.O."/>
            <person name="Loesser-Casey K.E."/>
            <person name="Long C.A."/>
            <person name="Lopez A.J."/>
            <person name="Lowery N."/>
            <person name="Lu T.Q."/>
            <person name="Mac V."/>
            <person name="Masters I.R."/>
            <person name="McCloud J.J."/>
            <person name="McDonough M.J."/>
            <person name="Medenbach A.J."/>
            <person name="Menon A."/>
            <person name="Miller R."/>
            <person name="Morgan B.K."/>
            <person name="Ng P.C."/>
            <person name="Nguyen E."/>
            <person name="Nguyen K.T."/>
            <person name="Nguyen E.T."/>
            <person name="Nicholson K.M."/>
            <person name="Parnell L.A."/>
            <person name="Peirce C.E."/>
            <person name="Perz A.M."/>
            <person name="Peterson L.J."/>
            <person name="Pferdehirt R.E."/>
            <person name="Philip S.V."/>
            <person name="Pogliano K."/>
            <person name="Pogliano J."/>
            <person name="Polley T."/>
            <person name="Puopolo E.J."/>
            <person name="Rabinowitz H.S."/>
            <person name="Resiss M.J."/>
            <person name="Rhyan C.N."/>
            <person name="Robinson Y.M."/>
            <person name="Rodriguez L.L."/>
            <person name="Rose A.C."/>
            <person name="Rubin J.D."/>
            <person name="Ruby J.A."/>
            <person name="Saha M.S."/>
            <person name="Sandoz J.W."/>
            <person name="Savitskaya J."/>
            <person name="Schipper D.J."/>
            <person name="Schnitzler C.E."/>
            <person name="Schott A.R."/>
            <person name="Segal J.B."/>
            <person name="Shaffer C.D."/>
            <person name="Sheldon K.E."/>
            <person name="Shepard E.M."/>
            <person name="Shepardson J.W."/>
            <person name="Shroff M.K."/>
            <person name="Simmons J.M."/>
            <person name="Simms E.F."/>
            <person name="Simpson B.M."/>
            <person name="Sinclair K.M."/>
            <person name="Sjoholm R.L."/>
            <person name="Slette I.J."/>
            <person name="Spaulding B.C."/>
            <person name="Straub C.L."/>
            <person name="Stukey J."/>
            <person name="Sughrue T."/>
            <person name="Tang T.Y."/>
            <person name="Tatyana L.M."/>
            <person name="Taylor S.B."/>
            <person name="Taylor B.J."/>
            <person name="Temple L.M."/>
            <person name="Thompson J.V."/>
            <person name="Tokarz M.P."/>
            <person name="Trapani S.E."/>
            <person name="Troum A.P."/>
            <person name="Tsay J."/>
            <person name="Tubbs A.T."/>
            <person name="Walton J.M."/>
            <person name="Wang D.H."/>
            <person name="Wang H."/>
            <person name="Warner J.R."/>
            <person name="Weisser E.G."/>
            <person name="Wendler S.C."/>
            <person name="Weston-Hafer K.A."/>
            <person name="Whelan H.M."/>
            <person name="Williamson K.E."/>
            <person name="Willis A.N."/>
            <person name="Wirtshafter H.S."/>
            <person name="Wong T.W."/>
            <person name="Wu P."/>
            <person name="Yang Y."/>
            <person name="Yee B.C."/>
            <person name="Zaidins D.A."/>
            <person name="Zhang B."/>
            <person name="Zuniga M.Y."/>
            <person name="Hendrix R.W."/>
            <person name="Hatfull G.F."/>
        </authorList>
    </citation>
    <scope>NUCLEOTIDE SEQUENCE [LARGE SCALE GENOMIC DNA]</scope>
    <source>
        <strain evidence="1 2">CrimD</strain>
    </source>
</reference>
<evidence type="ECO:0000313" key="1">
    <source>
        <dbReference type="EMBL" id="ADL71397.1"/>
    </source>
</evidence>
<gene>
    <name evidence="1" type="primary">51</name>
    <name evidence="1" type="ORF">CRIMD_51</name>
</gene>
<dbReference type="KEGG" id="vg:9711560"/>
<organism evidence="1 2">
    <name type="scientific">Mycobacterium phage CrimD</name>
    <dbReference type="NCBI Taxonomy" id="2919554"/>
    <lineage>
        <taxon>Viruses</taxon>
        <taxon>Duplodnaviria</taxon>
        <taxon>Heunggongvirae</taxon>
        <taxon>Uroviricota</taxon>
        <taxon>Caudoviricetes</taxon>
        <taxon>Weiservirinae</taxon>
        <taxon>Anayavirus</taxon>
        <taxon>Anayavirus crimD</taxon>
    </lineage>
</organism>
<name>E0YQL3_9CAUD</name>
<dbReference type="GeneID" id="9711560"/>
<dbReference type="InterPro" id="IPR021739">
    <property type="entry name" value="SaV-like"/>
</dbReference>